<reference evidence="1" key="2">
    <citation type="submission" date="2021-04" db="EMBL/GenBank/DDBJ databases">
        <authorList>
            <person name="Gilroy R."/>
        </authorList>
    </citation>
    <scope>NUCLEOTIDE SEQUENCE</scope>
    <source>
        <strain evidence="1">ChiHjej12B11-9795</strain>
    </source>
</reference>
<dbReference type="PROSITE" id="PS51257">
    <property type="entry name" value="PROKAR_LIPOPROTEIN"/>
    <property type="match status" value="1"/>
</dbReference>
<dbReference type="AlphaFoldDB" id="A0A9D2HYC6"/>
<evidence type="ECO:0000313" key="2">
    <source>
        <dbReference type="Proteomes" id="UP000823862"/>
    </source>
</evidence>
<dbReference type="EMBL" id="DWZI01000045">
    <property type="protein sequence ID" value="HJA86368.1"/>
    <property type="molecule type" value="Genomic_DNA"/>
</dbReference>
<dbReference type="Proteomes" id="UP000823862">
    <property type="component" value="Unassembled WGS sequence"/>
</dbReference>
<protein>
    <submittedName>
        <fullName evidence="1">6-bladed beta-propeller</fullName>
    </submittedName>
</protein>
<gene>
    <name evidence="1" type="ORF">H9950_09320</name>
</gene>
<accession>A0A9D2HYC6</accession>
<dbReference type="Pfam" id="PF17170">
    <property type="entry name" value="DUF5128"/>
    <property type="match status" value="1"/>
</dbReference>
<proteinExistence type="predicted"/>
<comment type="caution">
    <text evidence="1">The sequence shown here is derived from an EMBL/GenBank/DDBJ whole genome shotgun (WGS) entry which is preliminary data.</text>
</comment>
<reference evidence="1" key="1">
    <citation type="journal article" date="2021" name="PeerJ">
        <title>Extensive microbial diversity within the chicken gut microbiome revealed by metagenomics and culture.</title>
        <authorList>
            <person name="Gilroy R."/>
            <person name="Ravi A."/>
            <person name="Getino M."/>
            <person name="Pursley I."/>
            <person name="Horton D.L."/>
            <person name="Alikhan N.F."/>
            <person name="Baker D."/>
            <person name="Gharbi K."/>
            <person name="Hall N."/>
            <person name="Watson M."/>
            <person name="Adriaenssens E.M."/>
            <person name="Foster-Nyarko E."/>
            <person name="Jarju S."/>
            <person name="Secka A."/>
            <person name="Antonio M."/>
            <person name="Oren A."/>
            <person name="Chaudhuri R.R."/>
            <person name="La Ragione R."/>
            <person name="Hildebrand F."/>
            <person name="Pallen M.J."/>
        </authorList>
    </citation>
    <scope>NUCLEOTIDE SEQUENCE</scope>
    <source>
        <strain evidence="1">ChiHjej12B11-9795</strain>
    </source>
</reference>
<evidence type="ECO:0000313" key="1">
    <source>
        <dbReference type="EMBL" id="HJA86368.1"/>
    </source>
</evidence>
<name>A0A9D2HYC6_9BACE</name>
<sequence length="355" mass="40175">MKNITYSIYTLLALLFVSCTGTDKTELTSIKVNFSDITPISQSEGKIVNLETTENSLLYDICNFNAWQDTLVVQSRSFLYAFASDGTFIGSISRKGQAGNEYLSISNVFFEDGTVGLYDFNKGTVSRFNLKGQLLSSRKCDIADQDIRPFHVFPWKDGYIALNSYGGEAADRKTLCFLNKELNGGTPITGRSLQNGFSIADGIFVDDQDQVLYWEMMCDTLFTVHDNSLVPLYAIDFGEHALPGYVAKKDVYGRIDYVNKSEKEGLLFAGMARYYQRKDNMIYFSCISPENGILLCRYDENEGTARLFAVDFDNQPYTTAPFFLIKDNLVYWEIRNESDPTLNQSLFVMDLNCLK</sequence>
<organism evidence="1 2">
    <name type="scientific">Candidatus Bacteroides avicola</name>
    <dbReference type="NCBI Taxonomy" id="2838468"/>
    <lineage>
        <taxon>Bacteria</taxon>
        <taxon>Pseudomonadati</taxon>
        <taxon>Bacteroidota</taxon>
        <taxon>Bacteroidia</taxon>
        <taxon>Bacteroidales</taxon>
        <taxon>Bacteroidaceae</taxon>
        <taxon>Bacteroides</taxon>
    </lineage>
</organism>